<dbReference type="STRING" id="426756.SAMN04488126_105103"/>
<protein>
    <submittedName>
        <fullName evidence="3">Methyltransferase domain-containing protein</fullName>
    </submittedName>
</protein>
<dbReference type="EMBL" id="FNAR01000005">
    <property type="protein sequence ID" value="SDE23325.1"/>
    <property type="molecule type" value="Genomic_DNA"/>
</dbReference>
<dbReference type="OrthoDB" id="9804312at2"/>
<evidence type="ECO:0000313" key="3">
    <source>
        <dbReference type="EMBL" id="SDE23325.1"/>
    </source>
</evidence>
<name>A0A1G7BAQ1_9BACL</name>
<dbReference type="InterPro" id="IPR041698">
    <property type="entry name" value="Methyltransf_25"/>
</dbReference>
<keyword evidence="3" id="KW-0489">Methyltransferase</keyword>
<dbReference type="Pfam" id="PF13649">
    <property type="entry name" value="Methyltransf_25"/>
    <property type="match status" value="1"/>
</dbReference>
<keyword evidence="1 3" id="KW-0808">Transferase</keyword>
<reference evidence="3 4" key="1">
    <citation type="submission" date="2016-10" db="EMBL/GenBank/DDBJ databases">
        <authorList>
            <person name="de Groot N.N."/>
        </authorList>
    </citation>
    <scope>NUCLEOTIDE SEQUENCE [LARGE SCALE GENOMIC DNA]</scope>
    <source>
        <strain evidence="3 4">CGMCC 1.6762</strain>
    </source>
</reference>
<dbReference type="RefSeq" id="WP_092095669.1">
    <property type="nucleotide sequence ID" value="NZ_FNAR01000005.1"/>
</dbReference>
<evidence type="ECO:0000259" key="2">
    <source>
        <dbReference type="Pfam" id="PF13649"/>
    </source>
</evidence>
<organism evidence="3 4">
    <name type="scientific">Bhargavaea beijingensis</name>
    <dbReference type="NCBI Taxonomy" id="426756"/>
    <lineage>
        <taxon>Bacteria</taxon>
        <taxon>Bacillati</taxon>
        <taxon>Bacillota</taxon>
        <taxon>Bacilli</taxon>
        <taxon>Bacillales</taxon>
        <taxon>Caryophanaceae</taxon>
        <taxon>Bhargavaea</taxon>
    </lineage>
</organism>
<evidence type="ECO:0000256" key="1">
    <source>
        <dbReference type="ARBA" id="ARBA00022679"/>
    </source>
</evidence>
<proteinExistence type="predicted"/>
<dbReference type="SUPFAM" id="SSF53335">
    <property type="entry name" value="S-adenosyl-L-methionine-dependent methyltransferases"/>
    <property type="match status" value="1"/>
</dbReference>
<feature type="domain" description="Methyltransferase" evidence="2">
    <location>
        <begin position="42"/>
        <end position="130"/>
    </location>
</feature>
<sequence length="202" mass="22855">MSKDHWDNSFSEEDYVYGEEPNDFIREQAERLPEHARISAFAEGEGRNAVYLAGLGHKVTAYDQSEVGLQKACQLAERLNVRIETAAMDLTKEWVPAESADAAIMVFGHVPKKSQPFLFENLMQSVRPGGYLLFEVYSERQLEYGTGGPKEVKSLYDPADLLKWLGPHDILHFYYGEAVRHEGKRHTGTGHVIQGVIKKRMA</sequence>
<dbReference type="GO" id="GO:0032259">
    <property type="term" value="P:methylation"/>
    <property type="evidence" value="ECO:0007669"/>
    <property type="project" value="UniProtKB-KW"/>
</dbReference>
<dbReference type="Proteomes" id="UP000198823">
    <property type="component" value="Unassembled WGS sequence"/>
</dbReference>
<dbReference type="InterPro" id="IPR029063">
    <property type="entry name" value="SAM-dependent_MTases_sf"/>
</dbReference>
<dbReference type="Gene3D" id="3.40.50.150">
    <property type="entry name" value="Vaccinia Virus protein VP39"/>
    <property type="match status" value="1"/>
</dbReference>
<gene>
    <name evidence="3" type="ORF">SAMN04488126_105103</name>
</gene>
<dbReference type="PANTHER" id="PTHR43861">
    <property type="entry name" value="TRANS-ACONITATE 2-METHYLTRANSFERASE-RELATED"/>
    <property type="match status" value="1"/>
</dbReference>
<accession>A0A1G7BAQ1</accession>
<dbReference type="GO" id="GO:0008168">
    <property type="term" value="F:methyltransferase activity"/>
    <property type="evidence" value="ECO:0007669"/>
    <property type="project" value="UniProtKB-KW"/>
</dbReference>
<dbReference type="AlphaFoldDB" id="A0A1G7BAQ1"/>
<evidence type="ECO:0000313" key="4">
    <source>
        <dbReference type="Proteomes" id="UP000198823"/>
    </source>
</evidence>
<dbReference type="CDD" id="cd02440">
    <property type="entry name" value="AdoMet_MTases"/>
    <property type="match status" value="1"/>
</dbReference>
<dbReference type="PANTHER" id="PTHR43861:SF3">
    <property type="entry name" value="PUTATIVE (AFU_ORTHOLOGUE AFUA_2G14390)-RELATED"/>
    <property type="match status" value="1"/>
</dbReference>